<organism evidence="8 9">
    <name type="scientific">Amycolatopsis rubida</name>
    <dbReference type="NCBI Taxonomy" id="112413"/>
    <lineage>
        <taxon>Bacteria</taxon>
        <taxon>Bacillati</taxon>
        <taxon>Actinomycetota</taxon>
        <taxon>Actinomycetes</taxon>
        <taxon>Pseudonocardiales</taxon>
        <taxon>Pseudonocardiaceae</taxon>
        <taxon>Amycolatopsis</taxon>
    </lineage>
</organism>
<dbReference type="EMBL" id="FOWC01000003">
    <property type="protein sequence ID" value="SFO95341.1"/>
    <property type="molecule type" value="Genomic_DNA"/>
</dbReference>
<keyword evidence="3" id="KW-0285">Flavoprotein</keyword>
<dbReference type="GO" id="GO:0003995">
    <property type="term" value="F:acyl-CoA dehydrogenase activity"/>
    <property type="evidence" value="ECO:0007669"/>
    <property type="project" value="TreeGrafter"/>
</dbReference>
<protein>
    <submittedName>
        <fullName evidence="8">Acyl-CoA dehydrogenase, N-terminal domain</fullName>
    </submittedName>
</protein>
<dbReference type="Pfam" id="PF02771">
    <property type="entry name" value="Acyl-CoA_dh_N"/>
    <property type="match status" value="1"/>
</dbReference>
<dbReference type="STRING" id="112413.SAMN05421854_103548"/>
<dbReference type="SUPFAM" id="SSF47203">
    <property type="entry name" value="Acyl-CoA dehydrogenase C-terminal domain-like"/>
    <property type="match status" value="1"/>
</dbReference>
<dbReference type="AlphaFoldDB" id="A0A1I5LF43"/>
<dbReference type="InterPro" id="IPR009100">
    <property type="entry name" value="AcylCoA_DH/oxidase_NM_dom_sf"/>
</dbReference>
<dbReference type="InterPro" id="IPR037069">
    <property type="entry name" value="AcylCoA_DH/ox_N_sf"/>
</dbReference>
<evidence type="ECO:0000256" key="4">
    <source>
        <dbReference type="ARBA" id="ARBA00022827"/>
    </source>
</evidence>
<dbReference type="InterPro" id="IPR036250">
    <property type="entry name" value="AcylCo_DH-like_C"/>
</dbReference>
<dbReference type="RefSeq" id="WP_093573762.1">
    <property type="nucleotide sequence ID" value="NZ_FOWC01000003.1"/>
</dbReference>
<evidence type="ECO:0000256" key="1">
    <source>
        <dbReference type="ARBA" id="ARBA00001974"/>
    </source>
</evidence>
<feature type="domain" description="Acyl-CoA dehydrogenase/oxidase N-terminal" evidence="7">
    <location>
        <begin position="7"/>
        <end position="88"/>
    </location>
</feature>
<proteinExistence type="inferred from homology"/>
<comment type="similarity">
    <text evidence="2">Belongs to the acyl-CoA dehydrogenase family.</text>
</comment>
<dbReference type="SUPFAM" id="SSF56645">
    <property type="entry name" value="Acyl-CoA dehydrogenase NM domain-like"/>
    <property type="match status" value="1"/>
</dbReference>
<reference evidence="8 9" key="1">
    <citation type="submission" date="2016-10" db="EMBL/GenBank/DDBJ databases">
        <authorList>
            <person name="de Groot N.N."/>
        </authorList>
    </citation>
    <scope>NUCLEOTIDE SEQUENCE [LARGE SCALE GENOMIC DNA]</scope>
    <source>
        <strain evidence="8 9">DSM 44637</strain>
    </source>
</reference>
<keyword evidence="4" id="KW-0274">FAD</keyword>
<dbReference type="Proteomes" id="UP000199137">
    <property type="component" value="Unassembled WGS sequence"/>
</dbReference>
<evidence type="ECO:0000313" key="9">
    <source>
        <dbReference type="Proteomes" id="UP000199137"/>
    </source>
</evidence>
<evidence type="ECO:0000256" key="5">
    <source>
        <dbReference type="ARBA" id="ARBA00023002"/>
    </source>
</evidence>
<dbReference type="Gene3D" id="1.10.540.10">
    <property type="entry name" value="Acyl-CoA dehydrogenase/oxidase, N-terminal domain"/>
    <property type="match status" value="1"/>
</dbReference>
<sequence length="317" mass="33181">MKFRLSAEQRAFAGALDALLGAADVPGVNRSWAASRPEPGLLLWKQLAELGVAALGVPEEHGGVGGTPVDLIVAFGRLGYYGVPGPVIESIAAAPALLTDASLLSALASGDAVVTFASAPDTPYALDADVATDVFVVGDSLARAEIGRTLRSVDPSRRLFEVTAGAEVQPLSPEKRQKALDLASLACAAELLGCGERMLADTVAYLGQRRQFGRVIGEYQALKHAAADVRVALDFARPLLLGAAREPSARAISAAKVATSDAAQLAARTGLQLHGAIGYTLECDLSLWLLRVRALVGCWGTPAVHRARVLESLMRDR</sequence>
<evidence type="ECO:0000256" key="3">
    <source>
        <dbReference type="ARBA" id="ARBA00022630"/>
    </source>
</evidence>
<dbReference type="PANTHER" id="PTHR43884">
    <property type="entry name" value="ACYL-COA DEHYDROGENASE"/>
    <property type="match status" value="1"/>
</dbReference>
<evidence type="ECO:0000313" key="8">
    <source>
        <dbReference type="EMBL" id="SFO95341.1"/>
    </source>
</evidence>
<gene>
    <name evidence="8" type="ORF">SAMN05421854_103548</name>
</gene>
<dbReference type="Pfam" id="PF00441">
    <property type="entry name" value="Acyl-CoA_dh_1"/>
    <property type="match status" value="1"/>
</dbReference>
<dbReference type="PANTHER" id="PTHR43884:SF20">
    <property type="entry name" value="ACYL-COA DEHYDROGENASE FADE28"/>
    <property type="match status" value="1"/>
</dbReference>
<dbReference type="Gene3D" id="1.20.140.10">
    <property type="entry name" value="Butyryl-CoA Dehydrogenase, subunit A, domain 3"/>
    <property type="match status" value="1"/>
</dbReference>
<name>A0A1I5LF43_9PSEU</name>
<evidence type="ECO:0000259" key="6">
    <source>
        <dbReference type="Pfam" id="PF00441"/>
    </source>
</evidence>
<evidence type="ECO:0000256" key="2">
    <source>
        <dbReference type="ARBA" id="ARBA00009347"/>
    </source>
</evidence>
<dbReference type="GO" id="GO:0050660">
    <property type="term" value="F:flavin adenine dinucleotide binding"/>
    <property type="evidence" value="ECO:0007669"/>
    <property type="project" value="InterPro"/>
</dbReference>
<dbReference type="InterPro" id="IPR009075">
    <property type="entry name" value="AcylCo_DH/oxidase_C"/>
</dbReference>
<accession>A0A1I5LF43</accession>
<dbReference type="InterPro" id="IPR013786">
    <property type="entry name" value="AcylCoA_DH/ox_N"/>
</dbReference>
<dbReference type="OrthoDB" id="8677713at2"/>
<keyword evidence="5" id="KW-0560">Oxidoreductase</keyword>
<feature type="domain" description="Acyl-CoA dehydrogenase/oxidase C-terminal" evidence="6">
    <location>
        <begin position="178"/>
        <end position="313"/>
    </location>
</feature>
<comment type="cofactor">
    <cofactor evidence="1">
        <name>FAD</name>
        <dbReference type="ChEBI" id="CHEBI:57692"/>
    </cofactor>
</comment>
<evidence type="ECO:0000259" key="7">
    <source>
        <dbReference type="Pfam" id="PF02771"/>
    </source>
</evidence>